<dbReference type="Gene3D" id="3.40.50.10610">
    <property type="entry name" value="ABC-type transport auxiliary lipoprotein component"/>
    <property type="match status" value="1"/>
</dbReference>
<dbReference type="PROSITE" id="PS50125">
    <property type="entry name" value="GUANYLATE_CYCLASE_2"/>
    <property type="match status" value="1"/>
</dbReference>
<reference evidence="2 3" key="1">
    <citation type="submission" date="2016-11" db="EMBL/GenBank/DDBJ databases">
        <authorList>
            <person name="Jaros S."/>
            <person name="Januszkiewicz K."/>
            <person name="Wedrychowicz H."/>
        </authorList>
    </citation>
    <scope>NUCLEOTIDE SEQUENCE [LARGE SCALE GENOMIC DNA]</scope>
    <source>
        <strain evidence="2 3">GAS499</strain>
    </source>
</reference>
<dbReference type="Gene3D" id="3.30.70.1230">
    <property type="entry name" value="Nucleotide cyclase"/>
    <property type="match status" value="1"/>
</dbReference>
<dbReference type="SUPFAM" id="SSF48452">
    <property type="entry name" value="TPR-like"/>
    <property type="match status" value="1"/>
</dbReference>
<dbReference type="CDD" id="cd07302">
    <property type="entry name" value="CHD"/>
    <property type="match status" value="1"/>
</dbReference>
<dbReference type="PANTHER" id="PTHR43081:SF19">
    <property type="entry name" value="PH-SENSITIVE ADENYLATE CYCLASE RV1264"/>
    <property type="match status" value="1"/>
</dbReference>
<dbReference type="SUPFAM" id="SSF55073">
    <property type="entry name" value="Nucleotide cyclase"/>
    <property type="match status" value="1"/>
</dbReference>
<organism evidence="2 3">
    <name type="scientific">Bradyrhizobium lablabi</name>
    <dbReference type="NCBI Taxonomy" id="722472"/>
    <lineage>
        <taxon>Bacteria</taxon>
        <taxon>Pseudomonadati</taxon>
        <taxon>Pseudomonadota</taxon>
        <taxon>Alphaproteobacteria</taxon>
        <taxon>Hyphomicrobiales</taxon>
        <taxon>Nitrobacteraceae</taxon>
        <taxon>Bradyrhizobium</taxon>
    </lineage>
</organism>
<dbReference type="Gene3D" id="1.25.40.10">
    <property type="entry name" value="Tetratricopeptide repeat domain"/>
    <property type="match status" value="1"/>
</dbReference>
<dbReference type="OrthoDB" id="9807521at2"/>
<dbReference type="InterPro" id="IPR050697">
    <property type="entry name" value="Adenylyl/Guanylyl_Cyclase_3/4"/>
</dbReference>
<dbReference type="PANTHER" id="PTHR43081">
    <property type="entry name" value="ADENYLATE CYCLASE, TERMINAL-DIFFERENTIATION SPECIFIC-RELATED"/>
    <property type="match status" value="1"/>
</dbReference>
<evidence type="ECO:0000313" key="2">
    <source>
        <dbReference type="EMBL" id="SHK98752.1"/>
    </source>
</evidence>
<dbReference type="GO" id="GO:0035556">
    <property type="term" value="P:intracellular signal transduction"/>
    <property type="evidence" value="ECO:0007669"/>
    <property type="project" value="InterPro"/>
</dbReference>
<dbReference type="EMBL" id="LT670844">
    <property type="protein sequence ID" value="SHK98752.1"/>
    <property type="molecule type" value="Genomic_DNA"/>
</dbReference>
<dbReference type="GO" id="GO:0004016">
    <property type="term" value="F:adenylate cyclase activity"/>
    <property type="evidence" value="ECO:0007669"/>
    <property type="project" value="UniProtKB-ARBA"/>
</dbReference>
<dbReference type="InterPro" id="IPR011990">
    <property type="entry name" value="TPR-like_helical_dom_sf"/>
</dbReference>
<sequence>MAGERVERRLAAVLAADVAGHGRLMGADVEGTLARLKEIRKTLVNTTIAAHRGRIVKTTTDGMLVEFGSLVDAVSCAVGVQREMAENNAGVPQTRRIEFRIGVHVGEIIIDENDIFGDCVNTAVRLQGIAEPGGVCLSDDAYRQVRGKVDIACDDLGPQALKNIAELMRAWRVKLGGESSAGAQAASPAGQGPALALPDKPSIAVLPFQNLSADPEQDYFADGLVEDIITALSRFKSLFVIARNSSFTYKGRAVDIRQVGRELGVRYVLEGSVQKAGSRLRITGQLIDASTGFHLWVERFEGALEEVFELQDKVASSVAGIIDPLLLDAEIKLAADRPTADMSAYNLYLRALPHIRAWAREPIAEAIVLLEQAIERDPQYGPALASLALCHSQNFLSGWGEGAAVESERGRVLARRAREAAPDDPMTVTSAAGALLNLGEDPNLLKRWVDGALARNPSHAFGWLWSGWIRTVSGEPDLAIEHFEMSLRLDPRTMRRAFHLTGMGICHFFQPRFDKAAAVLEASFLELPTYTLTLWFLASCYAQMGRLSEAREFAARHAIGPGGPWLVIGQMFTNPEHRELVLSGLRLATGERA</sequence>
<evidence type="ECO:0000313" key="3">
    <source>
        <dbReference type="Proteomes" id="UP000189935"/>
    </source>
</evidence>
<dbReference type="InterPro" id="IPR001054">
    <property type="entry name" value="A/G_cyclase"/>
</dbReference>
<protein>
    <submittedName>
        <fullName evidence="2">Adenylate cyclase</fullName>
    </submittedName>
</protein>
<dbReference type="Proteomes" id="UP000189935">
    <property type="component" value="Chromosome I"/>
</dbReference>
<dbReference type="AlphaFoldDB" id="A0A1M6WY96"/>
<dbReference type="RefSeq" id="WP_079541898.1">
    <property type="nucleotide sequence ID" value="NZ_LT670844.1"/>
</dbReference>
<gene>
    <name evidence="2" type="ORF">SAMN05444159_4705</name>
</gene>
<accession>A0A1M6WY96</accession>
<dbReference type="Pfam" id="PF00211">
    <property type="entry name" value="Guanylate_cyc"/>
    <property type="match status" value="1"/>
</dbReference>
<dbReference type="InterPro" id="IPR029787">
    <property type="entry name" value="Nucleotide_cyclase"/>
</dbReference>
<evidence type="ECO:0000259" key="1">
    <source>
        <dbReference type="PROSITE" id="PS50125"/>
    </source>
</evidence>
<dbReference type="GO" id="GO:0006171">
    <property type="term" value="P:cAMP biosynthetic process"/>
    <property type="evidence" value="ECO:0007669"/>
    <property type="project" value="TreeGrafter"/>
</dbReference>
<feature type="domain" description="Guanylate cyclase" evidence="1">
    <location>
        <begin position="12"/>
        <end position="127"/>
    </location>
</feature>
<name>A0A1M6WY96_9BRAD</name>
<proteinExistence type="predicted"/>